<dbReference type="EMBL" id="MU091714">
    <property type="protein sequence ID" value="KAF7846849.1"/>
    <property type="molecule type" value="Genomic_DNA"/>
</dbReference>
<dbReference type="PANTHER" id="PTHR31170">
    <property type="entry name" value="BNAC04G53230D PROTEIN"/>
    <property type="match status" value="1"/>
</dbReference>
<accession>A0A8T0CLD4</accession>
<dbReference type="Gramene" id="rna-gnl|WGS:JABURB|Cocit.L3671.1">
    <property type="protein sequence ID" value="cds-KAF7846849.1"/>
    <property type="gene ID" value="gene-BT93_L3671"/>
</dbReference>
<dbReference type="OrthoDB" id="1702247at2759"/>
<dbReference type="AlphaFoldDB" id="A0A8T0CLD4"/>
<dbReference type="Proteomes" id="UP000806378">
    <property type="component" value="Unassembled WGS sequence"/>
</dbReference>
<protein>
    <submittedName>
        <fullName evidence="1">Uncharacterized protein</fullName>
    </submittedName>
</protein>
<comment type="caution">
    <text evidence="1">The sequence shown here is derived from an EMBL/GenBank/DDBJ whole genome shotgun (WGS) entry which is preliminary data.</text>
</comment>
<gene>
    <name evidence="1" type="ORF">BT93_L3671</name>
</gene>
<proteinExistence type="predicted"/>
<reference evidence="1" key="1">
    <citation type="submission" date="2020-05" db="EMBL/GenBank/DDBJ databases">
        <title>WGS assembly of Corymbia citriodora subspecies variegata.</title>
        <authorList>
            <person name="Barry K."/>
            <person name="Hundley H."/>
            <person name="Shu S."/>
            <person name="Jenkins J."/>
            <person name="Grimwood J."/>
            <person name="Baten A."/>
        </authorList>
    </citation>
    <scope>NUCLEOTIDE SEQUENCE</scope>
    <source>
        <strain evidence="1">CV2-018</strain>
    </source>
</reference>
<keyword evidence="2" id="KW-1185">Reference proteome</keyword>
<evidence type="ECO:0000313" key="2">
    <source>
        <dbReference type="Proteomes" id="UP000806378"/>
    </source>
</evidence>
<dbReference type="InterPro" id="IPR004158">
    <property type="entry name" value="DUF247_pln"/>
</dbReference>
<dbReference type="PANTHER" id="PTHR31170:SF25">
    <property type="entry name" value="BNAA09G04570D PROTEIN"/>
    <property type="match status" value="1"/>
</dbReference>
<name>A0A8T0CLD4_CORYI</name>
<organism evidence="1 2">
    <name type="scientific">Corymbia citriodora subsp. variegata</name>
    <dbReference type="NCBI Taxonomy" id="360336"/>
    <lineage>
        <taxon>Eukaryota</taxon>
        <taxon>Viridiplantae</taxon>
        <taxon>Streptophyta</taxon>
        <taxon>Embryophyta</taxon>
        <taxon>Tracheophyta</taxon>
        <taxon>Spermatophyta</taxon>
        <taxon>Magnoliopsida</taxon>
        <taxon>eudicotyledons</taxon>
        <taxon>Gunneridae</taxon>
        <taxon>Pentapetalae</taxon>
        <taxon>rosids</taxon>
        <taxon>malvids</taxon>
        <taxon>Myrtales</taxon>
        <taxon>Myrtaceae</taxon>
        <taxon>Myrtoideae</taxon>
        <taxon>Eucalypteae</taxon>
        <taxon>Corymbia</taxon>
    </lineage>
</organism>
<dbReference type="Pfam" id="PF03140">
    <property type="entry name" value="DUF247"/>
    <property type="match status" value="1"/>
</dbReference>
<sequence>MAAVESGLQGLSEALQIVVGNIGAESFPTDKPWVSSSEWVAPVKEKPAQPRHDDVECSWAKLSIYRILHYLKDGDDKAYVPQIVSLGPYHHSKHHLRHMDQHKLRCFHRILERSHHERGLYLDSVREVEQRARDCYEGTISMSSNDFVHMLVLDGCFVIELFQGVAEGFEKLGYPCNDPIFSTWGSMLKSQIQRDMIMLENQIPLFVLARLLNLQLGHPDQLGHVAKLALQFFSPLTQFSSKNVKFDPSSDQGRLHCLEVLWRSLLPSVSNQERTEGWMQNRHQFIRCATKLQEAGAMFSSRNTNSLGDIRFKDGTLEIPSLVIHEGTRSLFLNLIAFEQFHFDCRNHITSYIIFMHNLINSPEDVRYLRNCGIIKHCLETTSSSHAM</sequence>
<evidence type="ECO:0000313" key="1">
    <source>
        <dbReference type="EMBL" id="KAF7846849.1"/>
    </source>
</evidence>